<protein>
    <submittedName>
        <fullName evidence="1">DUF488 domain-containing protein</fullName>
    </submittedName>
</protein>
<sequence>MILQQVGGTASSVQMMKWAFLLSCETPSHGGKTFYQFIPYRYGPYSFTLNQETDSLIRNGFLEKGTDNRWKLTPLGKGLDLKLPSDVSKDICQIIATYGKLSGQKLINLVYDKYSWFTINSELSGRRKEQRPVAKKYIYTAGYEGKTVDEFLNLLMESGISRLIDVRYNPISRRYGFHKSTLSRLCSSLNIDYQHFPGLGIPGSERECIGSENQYITLFENYRLNLSSHEKDLANVIGFLQSEPSVLVCMEANPNCCHRNVLAQHLATLIDMPIKHLGYST</sequence>
<dbReference type="Pfam" id="PF04343">
    <property type="entry name" value="DUF488"/>
    <property type="match status" value="1"/>
</dbReference>
<dbReference type="AlphaFoldDB" id="A0A9E9CA71"/>
<organism evidence="1 2">
    <name type="scientific">Thermocoleostomius sinensis A174</name>
    <dbReference type="NCBI Taxonomy" id="2016057"/>
    <lineage>
        <taxon>Bacteria</taxon>
        <taxon>Bacillati</taxon>
        <taxon>Cyanobacteriota</taxon>
        <taxon>Cyanophyceae</taxon>
        <taxon>Oculatellales</taxon>
        <taxon>Oculatellaceae</taxon>
        <taxon>Thermocoleostomius</taxon>
    </lineage>
</organism>
<reference evidence="1" key="1">
    <citation type="submission" date="2022-12" db="EMBL/GenBank/DDBJ databases">
        <title>Polyphasic identification of a Novel Hot-Spring Cyanobacterium Ocullathermofonsia sinensis gen nov. sp. nov. and Genomic Insights on its Adaptations to the Thermal Habitat.</title>
        <authorList>
            <person name="Daroch M."/>
            <person name="Tang J."/>
            <person name="Jiang Y."/>
        </authorList>
    </citation>
    <scope>NUCLEOTIDE SEQUENCE</scope>
    <source>
        <strain evidence="1">PKUAC-SCTA174</strain>
    </source>
</reference>
<evidence type="ECO:0000313" key="1">
    <source>
        <dbReference type="EMBL" id="WAL58580.1"/>
    </source>
</evidence>
<evidence type="ECO:0000313" key="2">
    <source>
        <dbReference type="Proteomes" id="UP001163152"/>
    </source>
</evidence>
<keyword evidence="2" id="KW-1185">Reference proteome</keyword>
<accession>A0A9E9CA71</accession>
<dbReference type="InterPro" id="IPR007438">
    <property type="entry name" value="DUF488"/>
</dbReference>
<dbReference type="PANTHER" id="PTHR39337:SF1">
    <property type="entry name" value="BLR5642 PROTEIN"/>
    <property type="match status" value="1"/>
</dbReference>
<gene>
    <name evidence="1" type="ORF">OXH18_15490</name>
</gene>
<dbReference type="EMBL" id="CP113797">
    <property type="protein sequence ID" value="WAL58580.1"/>
    <property type="molecule type" value="Genomic_DNA"/>
</dbReference>
<dbReference type="Proteomes" id="UP001163152">
    <property type="component" value="Chromosome"/>
</dbReference>
<dbReference type="PANTHER" id="PTHR39337">
    <property type="entry name" value="BLR5642 PROTEIN"/>
    <property type="match status" value="1"/>
</dbReference>
<dbReference type="RefSeq" id="WP_268608002.1">
    <property type="nucleotide sequence ID" value="NZ_CP113797.1"/>
</dbReference>
<proteinExistence type="predicted"/>
<dbReference type="KEGG" id="tsin:OXH18_15490"/>
<name>A0A9E9CA71_9CYAN</name>